<dbReference type="GO" id="GO:0032259">
    <property type="term" value="P:methylation"/>
    <property type="evidence" value="ECO:0007669"/>
    <property type="project" value="UniProtKB-KW"/>
</dbReference>
<dbReference type="InterPro" id="IPR029063">
    <property type="entry name" value="SAM-dependent_MTases_sf"/>
</dbReference>
<evidence type="ECO:0000313" key="4">
    <source>
        <dbReference type="EMBL" id="MBR9650736.1"/>
    </source>
</evidence>
<dbReference type="CDD" id="cd02440">
    <property type="entry name" value="AdoMet_MTases"/>
    <property type="match status" value="1"/>
</dbReference>
<dbReference type="PROSITE" id="PS00092">
    <property type="entry name" value="N6_MTASE"/>
    <property type="match status" value="1"/>
</dbReference>
<dbReference type="Pfam" id="PF05175">
    <property type="entry name" value="MTS"/>
    <property type="match status" value="1"/>
</dbReference>
<keyword evidence="1 4" id="KW-0808">Transferase</keyword>
<gene>
    <name evidence="4" type="ORF">IT775_06335</name>
</gene>
<evidence type="ECO:0000256" key="2">
    <source>
        <dbReference type="ARBA" id="ARBA00022691"/>
    </source>
</evidence>
<dbReference type="SUPFAM" id="SSF53335">
    <property type="entry name" value="S-adenosyl-L-methionine-dependent methyltransferases"/>
    <property type="match status" value="1"/>
</dbReference>
<evidence type="ECO:0000259" key="3">
    <source>
        <dbReference type="Pfam" id="PF05175"/>
    </source>
</evidence>
<name>A0ABS5HP56_9RHOB</name>
<organism evidence="4 5">
    <name type="scientific">Thalassovita aquimarina</name>
    <dbReference type="NCBI Taxonomy" id="2785917"/>
    <lineage>
        <taxon>Bacteria</taxon>
        <taxon>Pseudomonadati</taxon>
        <taxon>Pseudomonadota</taxon>
        <taxon>Alphaproteobacteria</taxon>
        <taxon>Rhodobacterales</taxon>
        <taxon>Roseobacteraceae</taxon>
        <taxon>Thalassovita</taxon>
    </lineage>
</organism>
<protein>
    <submittedName>
        <fullName evidence="4">Methyltransferase domain-containing protein</fullName>
    </submittedName>
</protein>
<keyword evidence="1 4" id="KW-0489">Methyltransferase</keyword>
<dbReference type="Gene3D" id="3.40.50.150">
    <property type="entry name" value="Vaccinia Virus protein VP39"/>
    <property type="match status" value="1"/>
</dbReference>
<dbReference type="InterPro" id="IPR007848">
    <property type="entry name" value="Small_mtfrase_dom"/>
</dbReference>
<comment type="caution">
    <text evidence="4">The sequence shown here is derived from an EMBL/GenBank/DDBJ whole genome shotgun (WGS) entry which is preliminary data.</text>
</comment>
<dbReference type="GO" id="GO:0008168">
    <property type="term" value="F:methyltransferase activity"/>
    <property type="evidence" value="ECO:0007669"/>
    <property type="project" value="UniProtKB-KW"/>
</dbReference>
<accession>A0ABS5HP56</accession>
<dbReference type="PANTHER" id="PTHR47739:SF1">
    <property type="entry name" value="TRNA1(VAL) (ADENINE(37)-N6)-METHYLTRANSFERASE"/>
    <property type="match status" value="1"/>
</dbReference>
<dbReference type="InterPro" id="IPR002052">
    <property type="entry name" value="DNA_methylase_N6_adenine_CS"/>
</dbReference>
<dbReference type="EMBL" id="JADMKU010000004">
    <property type="protein sequence ID" value="MBR9650736.1"/>
    <property type="molecule type" value="Genomic_DNA"/>
</dbReference>
<reference evidence="4 5" key="1">
    <citation type="journal article" date="2021" name="Arch. Microbiol.">
        <title>Thalassobius aquimarinus sp. nov., isolated from the Sea of Japan seashore.</title>
        <authorList>
            <person name="Kurilenko V.V."/>
            <person name="Romanenko L.A."/>
            <person name="Chernysheva N.Y."/>
            <person name="Velansky P.V."/>
            <person name="Tekutyeva L.A."/>
            <person name="Isaeva M.P."/>
            <person name="Mikhailov V.V."/>
        </authorList>
    </citation>
    <scope>NUCLEOTIDE SEQUENCE [LARGE SCALE GENOMIC DNA]</scope>
    <source>
        <strain evidence="4 5">KMM 8518</strain>
    </source>
</reference>
<dbReference type="PANTHER" id="PTHR47739">
    <property type="entry name" value="TRNA1(VAL) (ADENINE(37)-N6)-METHYLTRANSFERASE"/>
    <property type="match status" value="1"/>
</dbReference>
<sequence length="250" mass="26947">MDDLTHTDFLGGRVQAWQPARGYRAGVDAVLLAASVDAAPGQSVLELGCGVGVASLCLLSRVEGLRACGLEIQDAYADLARRNAQEAGADFEVVTGDLTAMPATLRERQFDHVFANPPYFKRDASVAAADPGRDMALGGDTPIELWVEAAAKRVRPKGTVTFIQRVERLPELLCAMQARLGSLQLMPITPRQGRESQLFLIRGRKGGRAGFRLHAGILMHEGETHQRDGESYTSEILAVLREGAALPFPG</sequence>
<keyword evidence="5" id="KW-1185">Reference proteome</keyword>
<dbReference type="Proteomes" id="UP001195941">
    <property type="component" value="Unassembled WGS sequence"/>
</dbReference>
<dbReference type="InterPro" id="IPR050210">
    <property type="entry name" value="tRNA_Adenine-N(6)_MTase"/>
</dbReference>
<feature type="domain" description="Methyltransferase small" evidence="3">
    <location>
        <begin position="31"/>
        <end position="124"/>
    </location>
</feature>
<dbReference type="RefSeq" id="WP_212700251.1">
    <property type="nucleotide sequence ID" value="NZ_JADMKU010000004.1"/>
</dbReference>
<evidence type="ECO:0000313" key="5">
    <source>
        <dbReference type="Proteomes" id="UP001195941"/>
    </source>
</evidence>
<keyword evidence="2" id="KW-0949">S-adenosyl-L-methionine</keyword>
<evidence type="ECO:0000256" key="1">
    <source>
        <dbReference type="ARBA" id="ARBA00022603"/>
    </source>
</evidence>
<proteinExistence type="predicted"/>